<dbReference type="OrthoDB" id="3596604at2759"/>
<evidence type="ECO:0000313" key="3">
    <source>
        <dbReference type="Proteomes" id="UP000001798"/>
    </source>
</evidence>
<proteinExistence type="predicted"/>
<accession>A0A384K1R8</accession>
<feature type="transmembrane region" description="Helical" evidence="1">
    <location>
        <begin position="447"/>
        <end position="473"/>
    </location>
</feature>
<gene>
    <name evidence="2" type="ORF">BCIN_13g03130</name>
</gene>
<keyword evidence="1" id="KW-0472">Membrane</keyword>
<keyword evidence="1" id="KW-1133">Transmembrane helix</keyword>
<dbReference type="GeneID" id="5427777"/>
<dbReference type="AlphaFoldDB" id="A0A384K1R8"/>
<keyword evidence="1" id="KW-0812">Transmembrane</keyword>
<dbReference type="RefSeq" id="XP_024552587.1">
    <property type="nucleotide sequence ID" value="XM_024696774.1"/>
</dbReference>
<organism evidence="2 3">
    <name type="scientific">Botryotinia fuckeliana (strain B05.10)</name>
    <name type="common">Noble rot fungus</name>
    <name type="synonym">Botrytis cinerea</name>
    <dbReference type="NCBI Taxonomy" id="332648"/>
    <lineage>
        <taxon>Eukaryota</taxon>
        <taxon>Fungi</taxon>
        <taxon>Dikarya</taxon>
        <taxon>Ascomycota</taxon>
        <taxon>Pezizomycotina</taxon>
        <taxon>Leotiomycetes</taxon>
        <taxon>Helotiales</taxon>
        <taxon>Sclerotiniaceae</taxon>
        <taxon>Botrytis</taxon>
    </lineage>
</organism>
<sequence length="535" mass="58317">MPDMKGQFRGLRASRKSRKKVILKVFLRWLITLAIIGAIYAVLLAFSAMHVMTKATKKLFNTLITALLIMLGLAIASSLDGMIRELRWWILSQRYRSRSKVNLILEADRLQRLVVLAVNSRRHSIHAAVLCWTLLNIAAQVGLAAIGLCYSVDSSETYALVSHGNLSIADVSSIKMNKVLSFDYQSTLAQQFTANNYGLISLAFDVIRTDSLPEPGTIFHPRDPLTFCGTDYCQYVFHDTSTISADSGVNPIAVYTSRTIKSSTICSTWAVTKGGNGTENTITVATETGDFDVYIPVQGGPGQTTFMTNTLLNCGPGCSTIAAFEASALSPWFYRCNITVSPVAGATLPEHQASADLLSLASAGIALQGYATSNLANNTAFQYQMYPAESVYGFPWNGDKESMALMMSRFSTGVVAMAALYNDGIIVEGNAPMAGSSLNVTHWNYVYLIFILTAGLQLALSLAISLIAHLVVVPPDSITASMQVLRQMSAQESGVSNEHNSKEPAQHTMWIFKATPVSEDGVYDLYMEEAYFEIK</sequence>
<evidence type="ECO:0000256" key="1">
    <source>
        <dbReference type="SAM" id="Phobius"/>
    </source>
</evidence>
<dbReference type="EMBL" id="CP009817">
    <property type="protein sequence ID" value="ATZ56477.1"/>
    <property type="molecule type" value="Genomic_DNA"/>
</dbReference>
<feature type="transmembrane region" description="Helical" evidence="1">
    <location>
        <begin position="59"/>
        <end position="79"/>
    </location>
</feature>
<reference evidence="2 3" key="1">
    <citation type="journal article" date="2011" name="PLoS Genet.">
        <title>Genomic analysis of the necrotrophic fungal pathogens Sclerotinia sclerotiorum and Botrytis cinerea.</title>
        <authorList>
            <person name="Amselem J."/>
            <person name="Cuomo C.A."/>
            <person name="van Kan J.A."/>
            <person name="Viaud M."/>
            <person name="Benito E.P."/>
            <person name="Couloux A."/>
            <person name="Coutinho P.M."/>
            <person name="de Vries R.P."/>
            <person name="Dyer P.S."/>
            <person name="Fillinger S."/>
            <person name="Fournier E."/>
            <person name="Gout L."/>
            <person name="Hahn M."/>
            <person name="Kohn L."/>
            <person name="Lapalu N."/>
            <person name="Plummer K.M."/>
            <person name="Pradier J.M."/>
            <person name="Quevillon E."/>
            <person name="Sharon A."/>
            <person name="Simon A."/>
            <person name="ten Have A."/>
            <person name="Tudzynski B."/>
            <person name="Tudzynski P."/>
            <person name="Wincker P."/>
            <person name="Andrew M."/>
            <person name="Anthouard V."/>
            <person name="Beever R.E."/>
            <person name="Beffa R."/>
            <person name="Benoit I."/>
            <person name="Bouzid O."/>
            <person name="Brault B."/>
            <person name="Chen Z."/>
            <person name="Choquer M."/>
            <person name="Collemare J."/>
            <person name="Cotton P."/>
            <person name="Danchin E.G."/>
            <person name="Da Silva C."/>
            <person name="Gautier A."/>
            <person name="Giraud C."/>
            <person name="Giraud T."/>
            <person name="Gonzalez C."/>
            <person name="Grossetete S."/>
            <person name="Guldener U."/>
            <person name="Henrissat B."/>
            <person name="Howlett B.J."/>
            <person name="Kodira C."/>
            <person name="Kretschmer M."/>
            <person name="Lappartient A."/>
            <person name="Leroch M."/>
            <person name="Levis C."/>
            <person name="Mauceli E."/>
            <person name="Neuveglise C."/>
            <person name="Oeser B."/>
            <person name="Pearson M."/>
            <person name="Poulain J."/>
            <person name="Poussereau N."/>
            <person name="Quesneville H."/>
            <person name="Rascle C."/>
            <person name="Schumacher J."/>
            <person name="Segurens B."/>
            <person name="Sexton A."/>
            <person name="Silva E."/>
            <person name="Sirven C."/>
            <person name="Soanes D.M."/>
            <person name="Talbot N.J."/>
            <person name="Templeton M."/>
            <person name="Yandava C."/>
            <person name="Yarden O."/>
            <person name="Zeng Q."/>
            <person name="Rollins J.A."/>
            <person name="Lebrun M.H."/>
            <person name="Dickman M."/>
        </authorList>
    </citation>
    <scope>NUCLEOTIDE SEQUENCE [LARGE SCALE GENOMIC DNA]</scope>
    <source>
        <strain evidence="2 3">B05.10</strain>
    </source>
</reference>
<keyword evidence="3" id="KW-1185">Reference proteome</keyword>
<dbReference type="KEGG" id="bfu:BCIN_13g03130"/>
<protein>
    <submittedName>
        <fullName evidence="2">Uncharacterized protein</fullName>
    </submittedName>
</protein>
<dbReference type="Proteomes" id="UP000001798">
    <property type="component" value="Chromosome 13"/>
</dbReference>
<name>A0A384K1R8_BOTFB</name>
<dbReference type="VEuPathDB" id="FungiDB:Bcin13g03130"/>
<feature type="transmembrane region" description="Helical" evidence="1">
    <location>
        <begin position="21"/>
        <end position="47"/>
    </location>
</feature>
<reference evidence="2 3" key="3">
    <citation type="journal article" date="2017" name="Mol. Plant Pathol.">
        <title>A gapless genome sequence of the fungus Botrytis cinerea.</title>
        <authorList>
            <person name="Van Kan J.A."/>
            <person name="Stassen J.H."/>
            <person name="Mosbach A."/>
            <person name="Van Der Lee T.A."/>
            <person name="Faino L."/>
            <person name="Farmer A.D."/>
            <person name="Papasotiriou D.G."/>
            <person name="Zhou S."/>
            <person name="Seidl M.F."/>
            <person name="Cottam E."/>
            <person name="Edel D."/>
            <person name="Hahn M."/>
            <person name="Schwartz D.C."/>
            <person name="Dietrich R.A."/>
            <person name="Widdison S."/>
            <person name="Scalliet G."/>
        </authorList>
    </citation>
    <scope>NUCLEOTIDE SEQUENCE [LARGE SCALE GENOMIC DNA]</scope>
    <source>
        <strain evidence="2 3">B05.10</strain>
    </source>
</reference>
<evidence type="ECO:0000313" key="2">
    <source>
        <dbReference type="EMBL" id="ATZ56477.1"/>
    </source>
</evidence>
<reference evidence="2 3" key="2">
    <citation type="journal article" date="2012" name="Eukaryot. Cell">
        <title>Genome update of Botrytis cinerea strains B05.10 and T4.</title>
        <authorList>
            <person name="Staats M."/>
            <person name="van Kan J.A."/>
        </authorList>
    </citation>
    <scope>NUCLEOTIDE SEQUENCE [LARGE SCALE GENOMIC DNA]</scope>
    <source>
        <strain evidence="2 3">B05.10</strain>
    </source>
</reference>